<evidence type="ECO:0000313" key="7">
    <source>
        <dbReference type="EMBL" id="MBM7817324.1"/>
    </source>
</evidence>
<accession>A0ABS2SMW0</accession>
<dbReference type="SMART" id="SM00382">
    <property type="entry name" value="AAA"/>
    <property type="match status" value="1"/>
</dbReference>
<evidence type="ECO:0000256" key="5">
    <source>
        <dbReference type="ARBA" id="ARBA00023251"/>
    </source>
</evidence>
<evidence type="ECO:0000256" key="1">
    <source>
        <dbReference type="ARBA" id="ARBA00004202"/>
    </source>
</evidence>
<comment type="caution">
    <text evidence="7">The sequence shown here is derived from an EMBL/GenBank/DDBJ whole genome shotgun (WGS) entry which is preliminary data.</text>
</comment>
<keyword evidence="2" id="KW-0813">Transport</keyword>
<keyword evidence="8" id="KW-1185">Reference proteome</keyword>
<feature type="domain" description="ABC transporter" evidence="6">
    <location>
        <begin position="17"/>
        <end position="245"/>
    </location>
</feature>
<dbReference type="InterPro" id="IPR027417">
    <property type="entry name" value="P-loop_NTPase"/>
</dbReference>
<organism evidence="7 8">
    <name type="scientific">Brevibacterium paucivorans</name>
    <dbReference type="NCBI Taxonomy" id="170994"/>
    <lineage>
        <taxon>Bacteria</taxon>
        <taxon>Bacillati</taxon>
        <taxon>Actinomycetota</taxon>
        <taxon>Actinomycetes</taxon>
        <taxon>Micrococcales</taxon>
        <taxon>Brevibacteriaceae</taxon>
        <taxon>Brevibacterium</taxon>
    </lineage>
</organism>
<dbReference type="Proteomes" id="UP000809290">
    <property type="component" value="Unassembled WGS sequence"/>
</dbReference>
<dbReference type="InterPro" id="IPR050763">
    <property type="entry name" value="ABC_transporter_ATP-binding"/>
</dbReference>
<keyword evidence="4 7" id="KW-0067">ATP-binding</keyword>
<dbReference type="CDD" id="cd03230">
    <property type="entry name" value="ABC_DR_subfamily_A"/>
    <property type="match status" value="1"/>
</dbReference>
<evidence type="ECO:0000313" key="8">
    <source>
        <dbReference type="Proteomes" id="UP000809290"/>
    </source>
</evidence>
<dbReference type="InterPro" id="IPR003593">
    <property type="entry name" value="AAA+_ATPase"/>
</dbReference>
<dbReference type="Pfam" id="PF00005">
    <property type="entry name" value="ABC_tran"/>
    <property type="match status" value="1"/>
</dbReference>
<dbReference type="PANTHER" id="PTHR42711">
    <property type="entry name" value="ABC TRANSPORTER ATP-BINDING PROTEIN"/>
    <property type="match status" value="1"/>
</dbReference>
<dbReference type="PROSITE" id="PS00211">
    <property type="entry name" value="ABC_TRANSPORTER_1"/>
    <property type="match status" value="1"/>
</dbReference>
<protein>
    <submittedName>
        <fullName evidence="7">ABC-2 type transport system ATP-binding protein</fullName>
    </submittedName>
</protein>
<name>A0ABS2SMW0_9MICO</name>
<evidence type="ECO:0000259" key="6">
    <source>
        <dbReference type="PROSITE" id="PS50893"/>
    </source>
</evidence>
<keyword evidence="5" id="KW-0046">Antibiotic resistance</keyword>
<proteinExistence type="predicted"/>
<dbReference type="SUPFAM" id="SSF52540">
    <property type="entry name" value="P-loop containing nucleoside triphosphate hydrolases"/>
    <property type="match status" value="1"/>
</dbReference>
<sequence length="310" mass="33149">MNDNSSLTGSGADTPALEIRHVVKSFRGPKGKRVRAVNDLSLTVGKGEIVALLGPNGAGKTVTLDMVLGLSQPDSGSLSVLGVRPKEAVRLGHVSAILQTGALLGDLTVKETVQMIASTHTNHIGVDEAISRAGIESLVHRRVSKCSGGEQQRLRFALALLPDPRLLILDEPTTGMDVNARTAFWETMRAEATEGRTVIFASHYLKEVEDFAQRTVLMAHGQIIADGSTSKVRARLGGKTITAHLDADVDISKLPGVTDVQRSGDRVELTCDDADSVARYLLTETTARDLEIHTASLDSVFAHLTTKENS</sequence>
<dbReference type="RefSeq" id="WP_204515862.1">
    <property type="nucleotide sequence ID" value="NZ_JAFBCP010000001.1"/>
</dbReference>
<evidence type="ECO:0000256" key="2">
    <source>
        <dbReference type="ARBA" id="ARBA00022448"/>
    </source>
</evidence>
<reference evidence="7 8" key="1">
    <citation type="submission" date="2021-01" db="EMBL/GenBank/DDBJ databases">
        <title>Sequencing the genomes of 1000 actinobacteria strains.</title>
        <authorList>
            <person name="Klenk H.-P."/>
        </authorList>
    </citation>
    <scope>NUCLEOTIDE SEQUENCE [LARGE SCALE GENOMIC DNA]</scope>
    <source>
        <strain evidence="7 8">DSM 13657</strain>
    </source>
</reference>
<comment type="subcellular location">
    <subcellularLocation>
        <location evidence="1">Cell membrane</location>
        <topology evidence="1">Peripheral membrane protein</topology>
    </subcellularLocation>
</comment>
<dbReference type="InterPro" id="IPR017871">
    <property type="entry name" value="ABC_transporter-like_CS"/>
</dbReference>
<dbReference type="EMBL" id="JAFBCP010000001">
    <property type="protein sequence ID" value="MBM7817324.1"/>
    <property type="molecule type" value="Genomic_DNA"/>
</dbReference>
<dbReference type="InterPro" id="IPR003439">
    <property type="entry name" value="ABC_transporter-like_ATP-bd"/>
</dbReference>
<evidence type="ECO:0000256" key="4">
    <source>
        <dbReference type="ARBA" id="ARBA00022840"/>
    </source>
</evidence>
<dbReference type="PANTHER" id="PTHR42711:SF17">
    <property type="entry name" value="ABC TRANSPORTER ATP-BINDING PROTEIN"/>
    <property type="match status" value="1"/>
</dbReference>
<keyword evidence="3" id="KW-0547">Nucleotide-binding</keyword>
<dbReference type="PROSITE" id="PS50893">
    <property type="entry name" value="ABC_TRANSPORTER_2"/>
    <property type="match status" value="1"/>
</dbReference>
<dbReference type="Gene3D" id="3.40.50.300">
    <property type="entry name" value="P-loop containing nucleotide triphosphate hydrolases"/>
    <property type="match status" value="1"/>
</dbReference>
<dbReference type="GO" id="GO:0005524">
    <property type="term" value="F:ATP binding"/>
    <property type="evidence" value="ECO:0007669"/>
    <property type="project" value="UniProtKB-KW"/>
</dbReference>
<gene>
    <name evidence="7" type="ORF">JOE56_002018</name>
</gene>
<evidence type="ECO:0000256" key="3">
    <source>
        <dbReference type="ARBA" id="ARBA00022741"/>
    </source>
</evidence>